<dbReference type="InterPro" id="IPR018653">
    <property type="entry name" value="ScfR_C"/>
</dbReference>
<protein>
    <submittedName>
        <fullName evidence="6">ImmA/IrrE family metallo-endopeptidase</fullName>
    </submittedName>
</protein>
<evidence type="ECO:0000256" key="2">
    <source>
        <dbReference type="ARBA" id="ARBA00023015"/>
    </source>
</evidence>
<dbReference type="GO" id="GO:0005829">
    <property type="term" value="C:cytosol"/>
    <property type="evidence" value="ECO:0007669"/>
    <property type="project" value="TreeGrafter"/>
</dbReference>
<keyword evidence="3" id="KW-0238">DNA-binding</keyword>
<dbReference type="InterPro" id="IPR010359">
    <property type="entry name" value="IrrE_HExxH"/>
</dbReference>
<proteinExistence type="inferred from homology"/>
<dbReference type="Proteomes" id="UP000272010">
    <property type="component" value="Plasmid pYEE1"/>
</dbReference>
<evidence type="ECO:0000259" key="5">
    <source>
        <dbReference type="PROSITE" id="PS50943"/>
    </source>
</evidence>
<dbReference type="Pfam" id="PF06114">
    <property type="entry name" value="Peptidase_M78"/>
    <property type="match status" value="1"/>
</dbReference>
<dbReference type="GO" id="GO:0003700">
    <property type="term" value="F:DNA-binding transcription factor activity"/>
    <property type="evidence" value="ECO:0007669"/>
    <property type="project" value="TreeGrafter"/>
</dbReference>
<name>A0A386US05_9RHOB</name>
<dbReference type="EMBL" id="CP031079">
    <property type="protein sequence ID" value="AYF03483.1"/>
    <property type="molecule type" value="Genomic_DNA"/>
</dbReference>
<evidence type="ECO:0000313" key="7">
    <source>
        <dbReference type="Proteomes" id="UP000272010"/>
    </source>
</evidence>
<keyword evidence="6" id="KW-0614">Plasmid</keyword>
<dbReference type="SMART" id="SM00530">
    <property type="entry name" value="HTH_XRE"/>
    <property type="match status" value="1"/>
</dbReference>
<sequence length="460" mass="49953">MSKSVMGVRLRRLREERGLTQAALARALGISPSYLNQIEQNQRPLTVPVLLKLNGAFGLDVQLFSDADEARLLTDLRAALADQGAPASMAELRELAANMPAVARAIVAMQARLRETAERADLLAGRLTEPQAAAAPAAFESVRDWFYGRRNHVPDLETPAEAIGGALPPGRMAAELVDRLAGRHGIRIALDADSLRRFDAGARILHLAPHLTEGQQAFQIATQLAFLEQGETIARLAGDPALAPDAQALLRIGLANYFAGALILPYAAFLREAEARAYDIDLIARRFGVGFETACHRLSTLQRPEARGVPFFFIRVDRAGNISKRQSATDFHFSRIGGTCPLWNVYEAFSRPGEITRQIAQMPDGRSYLWIARQVQSGQGGYGAPVKTFAVALGCDLAHADRLIYARGLDLKNPDLAVRIGPGCKVCERTACPQRAFPMVGRPLSVRDGEARFAPYSAAG</sequence>
<evidence type="ECO:0000256" key="1">
    <source>
        <dbReference type="ARBA" id="ARBA00007227"/>
    </source>
</evidence>
<keyword evidence="2" id="KW-0805">Transcription regulation</keyword>
<dbReference type="CDD" id="cd00093">
    <property type="entry name" value="HTH_XRE"/>
    <property type="match status" value="1"/>
</dbReference>
<dbReference type="InterPro" id="IPR010982">
    <property type="entry name" value="Lambda_DNA-bd_dom_sf"/>
</dbReference>
<dbReference type="RefSeq" id="WP_120444226.1">
    <property type="nucleotide sequence ID" value="NZ_CP031079.1"/>
</dbReference>
<dbReference type="InterPro" id="IPR001387">
    <property type="entry name" value="Cro/C1-type_HTH"/>
</dbReference>
<accession>A0A386US05</accession>
<dbReference type="PIRSF" id="PIRSF019251">
    <property type="entry name" value="Rv0465c"/>
    <property type="match status" value="1"/>
</dbReference>
<dbReference type="PANTHER" id="PTHR46797:SF23">
    <property type="entry name" value="HTH-TYPE TRANSCRIPTIONAL REGULATOR SUTR"/>
    <property type="match status" value="1"/>
</dbReference>
<dbReference type="GO" id="GO:0003677">
    <property type="term" value="F:DNA binding"/>
    <property type="evidence" value="ECO:0007669"/>
    <property type="project" value="UniProtKB-KW"/>
</dbReference>
<dbReference type="SUPFAM" id="SSF47413">
    <property type="entry name" value="lambda repressor-like DNA-binding domains"/>
    <property type="match status" value="1"/>
</dbReference>
<reference evidence="7" key="1">
    <citation type="submission" date="2018-07" db="EMBL/GenBank/DDBJ databases">
        <title>Genome Structure of the Opportunistic Pathogen Paracoccus yeei (Alphaproteobacteria) and Identification of Putative Virulence Factors.</title>
        <authorList>
            <person name="Lasek R."/>
            <person name="Szuplewska M."/>
            <person name="Mitura M."/>
            <person name="Decewicz P."/>
            <person name="Chmielowska C."/>
            <person name="Pawlot A."/>
            <person name="Sentkowska D."/>
            <person name="Czarnecki J."/>
            <person name="Bartosik D."/>
        </authorList>
    </citation>
    <scope>NUCLEOTIDE SEQUENCE [LARGE SCALE GENOMIC DNA]</scope>
    <source>
        <strain evidence="7">CCUG 32053</strain>
        <plasmid evidence="7">pyee1</plasmid>
    </source>
</reference>
<dbReference type="Pfam" id="PF01381">
    <property type="entry name" value="HTH_3"/>
    <property type="match status" value="1"/>
</dbReference>
<dbReference type="InterPro" id="IPR050807">
    <property type="entry name" value="TransReg_Diox_bact_type"/>
</dbReference>
<dbReference type="AlphaFoldDB" id="A0A386US05"/>
<feature type="domain" description="HTH cro/C1-type" evidence="5">
    <location>
        <begin position="10"/>
        <end position="64"/>
    </location>
</feature>
<gene>
    <name evidence="6" type="ORF">PY32053_03943</name>
</gene>
<comment type="similarity">
    <text evidence="1">Belongs to the short-chain fatty acyl-CoA assimilation regulator (ScfR) family.</text>
</comment>
<geneLocation type="plasmid" evidence="7">
    <name>pyee1</name>
</geneLocation>
<evidence type="ECO:0000256" key="4">
    <source>
        <dbReference type="ARBA" id="ARBA00023163"/>
    </source>
</evidence>
<keyword evidence="4" id="KW-0804">Transcription</keyword>
<dbReference type="Pfam" id="PF09856">
    <property type="entry name" value="ScfRs"/>
    <property type="match status" value="1"/>
</dbReference>
<dbReference type="PANTHER" id="PTHR46797">
    <property type="entry name" value="HTH-TYPE TRANSCRIPTIONAL REGULATOR"/>
    <property type="match status" value="1"/>
</dbReference>
<dbReference type="Gene3D" id="1.10.260.40">
    <property type="entry name" value="lambda repressor-like DNA-binding domains"/>
    <property type="match status" value="1"/>
</dbReference>
<organism evidence="6 7">
    <name type="scientific">Paracoccus yeei</name>
    <dbReference type="NCBI Taxonomy" id="147645"/>
    <lineage>
        <taxon>Bacteria</taxon>
        <taxon>Pseudomonadati</taxon>
        <taxon>Pseudomonadota</taxon>
        <taxon>Alphaproteobacteria</taxon>
        <taxon>Rhodobacterales</taxon>
        <taxon>Paracoccaceae</taxon>
        <taxon>Paracoccus</taxon>
    </lineage>
</organism>
<dbReference type="InterPro" id="IPR026281">
    <property type="entry name" value="HTH_RamB"/>
</dbReference>
<evidence type="ECO:0000256" key="3">
    <source>
        <dbReference type="ARBA" id="ARBA00023125"/>
    </source>
</evidence>
<dbReference type="PROSITE" id="PS50943">
    <property type="entry name" value="HTH_CROC1"/>
    <property type="match status" value="1"/>
</dbReference>
<evidence type="ECO:0000313" key="6">
    <source>
        <dbReference type="EMBL" id="AYF03483.1"/>
    </source>
</evidence>